<dbReference type="RefSeq" id="WP_015945473.1">
    <property type="nucleotide sequence ID" value="NC_011830.1"/>
</dbReference>
<dbReference type="EMBL" id="CP001336">
    <property type="protein sequence ID" value="ACL22797.1"/>
    <property type="molecule type" value="Genomic_DNA"/>
</dbReference>
<dbReference type="Proteomes" id="UP000007726">
    <property type="component" value="Chromosome"/>
</dbReference>
<dbReference type="HOGENOM" id="CLU_2681705_0_0_9"/>
<proteinExistence type="predicted"/>
<name>B8FZ45_DESHD</name>
<evidence type="ECO:0000313" key="1">
    <source>
        <dbReference type="EMBL" id="ACL22797.1"/>
    </source>
</evidence>
<accession>B8FZ45</accession>
<gene>
    <name evidence="1" type="ordered locus">Dhaf_4802</name>
</gene>
<dbReference type="AlphaFoldDB" id="B8FZ45"/>
<dbReference type="KEGG" id="dhd:Dhaf_4802"/>
<evidence type="ECO:0000313" key="2">
    <source>
        <dbReference type="Proteomes" id="UP000007726"/>
    </source>
</evidence>
<organism evidence="1 2">
    <name type="scientific">Desulfitobacterium hafniense (strain DSM 10664 / DCB-2)</name>
    <dbReference type="NCBI Taxonomy" id="272564"/>
    <lineage>
        <taxon>Bacteria</taxon>
        <taxon>Bacillati</taxon>
        <taxon>Bacillota</taxon>
        <taxon>Clostridia</taxon>
        <taxon>Eubacteriales</taxon>
        <taxon>Desulfitobacteriaceae</taxon>
        <taxon>Desulfitobacterium</taxon>
    </lineage>
</organism>
<reference evidence="1 2" key="1">
    <citation type="journal article" date="2012" name="BMC Microbiol.">
        <title>Genome sequence of Desulfitobacterium hafniense DCB-2, a Gram-positive anaerobe capable of dehalogenation and metal reduction.</title>
        <authorList>
            <person name="Kim S.H."/>
            <person name="Harzman C."/>
            <person name="Davis J.K."/>
            <person name="Hutcheson R."/>
            <person name="Broderick J.B."/>
            <person name="Marsh T.L."/>
            <person name="Tiedje J.M."/>
        </authorList>
    </citation>
    <scope>NUCLEOTIDE SEQUENCE [LARGE SCALE GENOMIC DNA]</scope>
    <source>
        <strain evidence="2">DSM 10664 / DCB-2</strain>
    </source>
</reference>
<protein>
    <submittedName>
        <fullName evidence="1">Uncharacterized protein</fullName>
    </submittedName>
</protein>
<sequence length="74" mass="8459">MSVNEKEFAAFTNDLYQLHRELPQAHHKLLKDLEKLTEEASKYTSPIIIEAKALRLAQKFAENIGKRIEGGSTF</sequence>